<dbReference type="EC" id="2.7.6.3" evidence="3"/>
<reference evidence="14 15" key="1">
    <citation type="submission" date="2019-07" db="EMBL/GenBank/DDBJ databases">
        <title>Qingshengfaniella alkalisoli gen. nov., sp. nov., isolated from saline soil.</title>
        <authorList>
            <person name="Xu L."/>
            <person name="Huang X.-X."/>
            <person name="Sun J.-Q."/>
        </authorList>
    </citation>
    <scope>NUCLEOTIDE SEQUENCE [LARGE SCALE GENOMIC DNA]</scope>
    <source>
        <strain evidence="14 15">DSM 27279</strain>
    </source>
</reference>
<dbReference type="RefSeq" id="WP_143947113.1">
    <property type="nucleotide sequence ID" value="NZ_BAABMB010000004.1"/>
</dbReference>
<dbReference type="SUPFAM" id="SSF55083">
    <property type="entry name" value="6-hydroxymethyl-7,8-dihydropterin pyrophosphokinase, HPPK"/>
    <property type="match status" value="1"/>
</dbReference>
<evidence type="ECO:0000256" key="8">
    <source>
        <dbReference type="ARBA" id="ARBA00022840"/>
    </source>
</evidence>
<dbReference type="GO" id="GO:0046654">
    <property type="term" value="P:tetrahydrofolate biosynthetic process"/>
    <property type="evidence" value="ECO:0007669"/>
    <property type="project" value="UniProtKB-UniPathway"/>
</dbReference>
<evidence type="ECO:0000256" key="6">
    <source>
        <dbReference type="ARBA" id="ARBA00022741"/>
    </source>
</evidence>
<evidence type="ECO:0000313" key="14">
    <source>
        <dbReference type="EMBL" id="TSH97588.1"/>
    </source>
</evidence>
<accession>A0A556AXB2</accession>
<dbReference type="InterPro" id="IPR000550">
    <property type="entry name" value="Hppk"/>
</dbReference>
<keyword evidence="9" id="KW-0289">Folate biosynthesis</keyword>
<keyword evidence="7 14" id="KW-0418">Kinase</keyword>
<evidence type="ECO:0000259" key="13">
    <source>
        <dbReference type="PROSITE" id="PS00794"/>
    </source>
</evidence>
<dbReference type="UniPathway" id="UPA00077">
    <property type="reaction ID" value="UER00155"/>
</dbReference>
<evidence type="ECO:0000256" key="4">
    <source>
        <dbReference type="ARBA" id="ARBA00016218"/>
    </source>
</evidence>
<sequence length="169" mass="17997">MSASARPAGVIAYIGIGANLGDARATVRAAIAEIGRVPGVTDLQAASLYRTAPVESSGPDYVNTAVRVRTTLTPLALLRALQAIEQAHGRERPYRNAPRTLDLDVLLHGDAVIDTPELRVPHPRMLERAFVLAPLAELAPSLTVAGVSIRAALAGNPQRIRREDQQSLT</sequence>
<dbReference type="PANTHER" id="PTHR43071:SF1">
    <property type="entry name" value="2-AMINO-4-HYDROXY-6-HYDROXYMETHYLDIHYDROPTERIDINE PYROPHOSPHOKINASE"/>
    <property type="match status" value="1"/>
</dbReference>
<evidence type="ECO:0000256" key="1">
    <source>
        <dbReference type="ARBA" id="ARBA00005051"/>
    </source>
</evidence>
<comment type="similarity">
    <text evidence="2">Belongs to the HPPK family.</text>
</comment>
<dbReference type="Pfam" id="PF01288">
    <property type="entry name" value="HPPK"/>
    <property type="match status" value="1"/>
</dbReference>
<evidence type="ECO:0000256" key="2">
    <source>
        <dbReference type="ARBA" id="ARBA00005810"/>
    </source>
</evidence>
<dbReference type="EMBL" id="VLTJ01000008">
    <property type="protein sequence ID" value="TSH97588.1"/>
    <property type="molecule type" value="Genomic_DNA"/>
</dbReference>
<dbReference type="Gene3D" id="3.30.70.560">
    <property type="entry name" value="7,8-Dihydro-6-hydroxymethylpterin-pyrophosphokinase HPPK"/>
    <property type="match status" value="1"/>
</dbReference>
<dbReference type="CDD" id="cd00483">
    <property type="entry name" value="HPPK"/>
    <property type="match status" value="1"/>
</dbReference>
<keyword evidence="6" id="KW-0547">Nucleotide-binding</keyword>
<comment type="pathway">
    <text evidence="1">Cofactor biosynthesis; tetrahydrofolate biosynthesis; 2-amino-4-hydroxy-6-hydroxymethyl-7,8-dihydropteridine diphosphate from 7,8-dihydroneopterin triphosphate: step 4/4.</text>
</comment>
<dbReference type="GO" id="GO:0005524">
    <property type="term" value="F:ATP binding"/>
    <property type="evidence" value="ECO:0007669"/>
    <property type="project" value="UniProtKB-KW"/>
</dbReference>
<dbReference type="PANTHER" id="PTHR43071">
    <property type="entry name" value="2-AMINO-4-HYDROXY-6-HYDROXYMETHYLDIHYDROPTERIDINE PYROPHOSPHOKINASE"/>
    <property type="match status" value="1"/>
</dbReference>
<dbReference type="InterPro" id="IPR035907">
    <property type="entry name" value="Hppk_sf"/>
</dbReference>
<name>A0A556AXB2_9BURK</name>
<keyword evidence="8" id="KW-0067">ATP-binding</keyword>
<dbReference type="PROSITE" id="PS00794">
    <property type="entry name" value="HPPK"/>
    <property type="match status" value="1"/>
</dbReference>
<organism evidence="14 15">
    <name type="scientific">Verticiella sediminum</name>
    <dbReference type="NCBI Taxonomy" id="1247510"/>
    <lineage>
        <taxon>Bacteria</taxon>
        <taxon>Pseudomonadati</taxon>
        <taxon>Pseudomonadota</taxon>
        <taxon>Betaproteobacteria</taxon>
        <taxon>Burkholderiales</taxon>
        <taxon>Alcaligenaceae</taxon>
        <taxon>Verticiella</taxon>
    </lineage>
</organism>
<comment type="function">
    <text evidence="10">Catalyzes the transfer of pyrophosphate from adenosine triphosphate (ATP) to 6-hydroxymethyl-7,8-dihydropterin, an enzymatic step in folate biosynthesis pathway.</text>
</comment>
<dbReference type="Proteomes" id="UP000318405">
    <property type="component" value="Unassembled WGS sequence"/>
</dbReference>
<evidence type="ECO:0000256" key="9">
    <source>
        <dbReference type="ARBA" id="ARBA00022909"/>
    </source>
</evidence>
<dbReference type="GO" id="GO:0016301">
    <property type="term" value="F:kinase activity"/>
    <property type="evidence" value="ECO:0007669"/>
    <property type="project" value="UniProtKB-KW"/>
</dbReference>
<evidence type="ECO:0000313" key="15">
    <source>
        <dbReference type="Proteomes" id="UP000318405"/>
    </source>
</evidence>
<feature type="domain" description="7,8-dihydro-6-hydroxymethylpterin-pyrophosphokinase" evidence="13">
    <location>
        <begin position="95"/>
        <end position="106"/>
    </location>
</feature>
<evidence type="ECO:0000256" key="3">
    <source>
        <dbReference type="ARBA" id="ARBA00013253"/>
    </source>
</evidence>
<dbReference type="AlphaFoldDB" id="A0A556AXB2"/>
<dbReference type="GO" id="GO:0003848">
    <property type="term" value="F:2-amino-4-hydroxy-6-hydroxymethyldihydropteridine diphosphokinase activity"/>
    <property type="evidence" value="ECO:0007669"/>
    <property type="project" value="UniProtKB-EC"/>
</dbReference>
<dbReference type="OrthoDB" id="9808041at2"/>
<evidence type="ECO:0000256" key="12">
    <source>
        <dbReference type="ARBA" id="ARBA00033413"/>
    </source>
</evidence>
<proteinExistence type="inferred from homology"/>
<keyword evidence="15" id="KW-1185">Reference proteome</keyword>
<keyword evidence="5 14" id="KW-0808">Transferase</keyword>
<evidence type="ECO:0000256" key="5">
    <source>
        <dbReference type="ARBA" id="ARBA00022679"/>
    </source>
</evidence>
<evidence type="ECO:0000256" key="7">
    <source>
        <dbReference type="ARBA" id="ARBA00022777"/>
    </source>
</evidence>
<dbReference type="GO" id="GO:0046656">
    <property type="term" value="P:folic acid biosynthetic process"/>
    <property type="evidence" value="ECO:0007669"/>
    <property type="project" value="UniProtKB-KW"/>
</dbReference>
<comment type="caution">
    <text evidence="14">The sequence shown here is derived from an EMBL/GenBank/DDBJ whole genome shotgun (WGS) entry which is preliminary data.</text>
</comment>
<evidence type="ECO:0000256" key="11">
    <source>
        <dbReference type="ARBA" id="ARBA00029766"/>
    </source>
</evidence>
<protein>
    <recommendedName>
        <fullName evidence="4">2-amino-4-hydroxy-6-hydroxymethyldihydropteridine pyrophosphokinase</fullName>
        <ecNumber evidence="3">2.7.6.3</ecNumber>
    </recommendedName>
    <alternativeName>
        <fullName evidence="11">6-hydroxymethyl-7,8-dihydropterin pyrophosphokinase</fullName>
    </alternativeName>
    <alternativeName>
        <fullName evidence="12">7,8-dihydro-6-hydroxymethylpterin-pyrophosphokinase</fullName>
    </alternativeName>
</protein>
<gene>
    <name evidence="14" type="primary">folK</name>
    <name evidence="14" type="ORF">FOZ76_05390</name>
</gene>
<evidence type="ECO:0000256" key="10">
    <source>
        <dbReference type="ARBA" id="ARBA00029409"/>
    </source>
</evidence>
<dbReference type="NCBIfam" id="TIGR01498">
    <property type="entry name" value="folK"/>
    <property type="match status" value="1"/>
</dbReference>